<dbReference type="InterPro" id="IPR050205">
    <property type="entry name" value="CDPK_Ser/Thr_kinases"/>
</dbReference>
<gene>
    <name evidence="6" type="ORF">QJS04_geneDACA012424</name>
</gene>
<dbReference type="Pfam" id="PF01633">
    <property type="entry name" value="Choline_kinase"/>
    <property type="match status" value="1"/>
</dbReference>
<keyword evidence="4 6" id="KW-0418">Kinase</keyword>
<dbReference type="SUPFAM" id="SSF56112">
    <property type="entry name" value="Protein kinase-like (PK-like)"/>
    <property type="match status" value="2"/>
</dbReference>
<dbReference type="AlphaFoldDB" id="A0AAV9B9J3"/>
<evidence type="ECO:0000313" key="6">
    <source>
        <dbReference type="EMBL" id="KAK1272916.1"/>
    </source>
</evidence>
<evidence type="ECO:0000256" key="5">
    <source>
        <dbReference type="ARBA" id="ARBA00022840"/>
    </source>
</evidence>
<keyword evidence="2" id="KW-0808">Transferase</keyword>
<name>A0AAV9B9J3_ACOGR</name>
<dbReference type="GO" id="GO:0004674">
    <property type="term" value="F:protein serine/threonine kinase activity"/>
    <property type="evidence" value="ECO:0007669"/>
    <property type="project" value="UniProtKB-KW"/>
</dbReference>
<dbReference type="Gene3D" id="1.10.510.10">
    <property type="entry name" value="Transferase(Phosphotransferase) domain 1"/>
    <property type="match status" value="1"/>
</dbReference>
<dbReference type="InterPro" id="IPR011009">
    <property type="entry name" value="Kinase-like_dom_sf"/>
</dbReference>
<protein>
    <submittedName>
        <fullName evidence="6">Calcium-dependent protein kinase 26</fullName>
    </submittedName>
</protein>
<comment type="caution">
    <text evidence="6">The sequence shown here is derived from an EMBL/GenBank/DDBJ whole genome shotgun (WGS) entry which is preliminary data.</text>
</comment>
<keyword evidence="1" id="KW-0723">Serine/threonine-protein kinase</keyword>
<sequence>MAYAEVRSLPRILTRYSVVHYDERSIYNEAMKYLKLFQLQIQTLSSSDVHDLEISALVTAKLREFYDLDMPGLQSVFLWEILRIGFCHSDLQYGNIMTDEEARSDYDYASYNHVPYDFSNHFCHISCTIISIQKLKKGIFDAVLKGVIDSDSDPWALISNSGKYLIRKMLCSRPSDRLKAHQVLWYPWIYENGVAPDRALDPAVLSRLKQFYAMNKLKKMALWKRQTKNPEAVFVEKFSAK</sequence>
<keyword evidence="5" id="KW-0067">ATP-binding</keyword>
<organism evidence="6 7">
    <name type="scientific">Acorus gramineus</name>
    <name type="common">Dwarf sweet flag</name>
    <dbReference type="NCBI Taxonomy" id="55184"/>
    <lineage>
        <taxon>Eukaryota</taxon>
        <taxon>Viridiplantae</taxon>
        <taxon>Streptophyta</taxon>
        <taxon>Embryophyta</taxon>
        <taxon>Tracheophyta</taxon>
        <taxon>Spermatophyta</taxon>
        <taxon>Magnoliopsida</taxon>
        <taxon>Liliopsida</taxon>
        <taxon>Acoraceae</taxon>
        <taxon>Acorus</taxon>
    </lineage>
</organism>
<evidence type="ECO:0000256" key="2">
    <source>
        <dbReference type="ARBA" id="ARBA00022679"/>
    </source>
</evidence>
<evidence type="ECO:0000256" key="4">
    <source>
        <dbReference type="ARBA" id="ARBA00022777"/>
    </source>
</evidence>
<evidence type="ECO:0000313" key="7">
    <source>
        <dbReference type="Proteomes" id="UP001179952"/>
    </source>
</evidence>
<dbReference type="EMBL" id="JAUJYN010000004">
    <property type="protein sequence ID" value="KAK1272916.1"/>
    <property type="molecule type" value="Genomic_DNA"/>
</dbReference>
<accession>A0AAV9B9J3</accession>
<reference evidence="6" key="2">
    <citation type="submission" date="2023-06" db="EMBL/GenBank/DDBJ databases">
        <authorList>
            <person name="Ma L."/>
            <person name="Liu K.-W."/>
            <person name="Li Z."/>
            <person name="Hsiao Y.-Y."/>
            <person name="Qi Y."/>
            <person name="Fu T."/>
            <person name="Tang G."/>
            <person name="Zhang D."/>
            <person name="Sun W.-H."/>
            <person name="Liu D.-K."/>
            <person name="Li Y."/>
            <person name="Chen G.-Z."/>
            <person name="Liu X.-D."/>
            <person name="Liao X.-Y."/>
            <person name="Jiang Y.-T."/>
            <person name="Yu X."/>
            <person name="Hao Y."/>
            <person name="Huang J."/>
            <person name="Zhao X.-W."/>
            <person name="Ke S."/>
            <person name="Chen Y.-Y."/>
            <person name="Wu W.-L."/>
            <person name="Hsu J.-L."/>
            <person name="Lin Y.-F."/>
            <person name="Huang M.-D."/>
            <person name="Li C.-Y."/>
            <person name="Huang L."/>
            <person name="Wang Z.-W."/>
            <person name="Zhao X."/>
            <person name="Zhong W.-Y."/>
            <person name="Peng D.-H."/>
            <person name="Ahmad S."/>
            <person name="Lan S."/>
            <person name="Zhang J.-S."/>
            <person name="Tsai W.-C."/>
            <person name="Van De Peer Y."/>
            <person name="Liu Z.-J."/>
        </authorList>
    </citation>
    <scope>NUCLEOTIDE SEQUENCE</scope>
    <source>
        <strain evidence="6">SCP</strain>
        <tissue evidence="6">Leaves</tissue>
    </source>
</reference>
<evidence type="ECO:0000256" key="1">
    <source>
        <dbReference type="ARBA" id="ARBA00022527"/>
    </source>
</evidence>
<dbReference type="PANTHER" id="PTHR24349">
    <property type="entry name" value="SERINE/THREONINE-PROTEIN KINASE"/>
    <property type="match status" value="1"/>
</dbReference>
<keyword evidence="3" id="KW-0547">Nucleotide-binding</keyword>
<keyword evidence="7" id="KW-1185">Reference proteome</keyword>
<proteinExistence type="predicted"/>
<evidence type="ECO:0000256" key="3">
    <source>
        <dbReference type="ARBA" id="ARBA00022741"/>
    </source>
</evidence>
<dbReference type="GO" id="GO:0005524">
    <property type="term" value="F:ATP binding"/>
    <property type="evidence" value="ECO:0007669"/>
    <property type="project" value="UniProtKB-KW"/>
</dbReference>
<dbReference type="Proteomes" id="UP001179952">
    <property type="component" value="Unassembled WGS sequence"/>
</dbReference>
<dbReference type="Gene3D" id="3.90.1200.10">
    <property type="match status" value="1"/>
</dbReference>
<reference evidence="6" key="1">
    <citation type="journal article" date="2023" name="Nat. Commun.">
        <title>Diploid and tetraploid genomes of Acorus and the evolution of monocots.</title>
        <authorList>
            <person name="Ma L."/>
            <person name="Liu K.W."/>
            <person name="Li Z."/>
            <person name="Hsiao Y.Y."/>
            <person name="Qi Y."/>
            <person name="Fu T."/>
            <person name="Tang G.D."/>
            <person name="Zhang D."/>
            <person name="Sun W.H."/>
            <person name="Liu D.K."/>
            <person name="Li Y."/>
            <person name="Chen G.Z."/>
            <person name="Liu X.D."/>
            <person name="Liao X.Y."/>
            <person name="Jiang Y.T."/>
            <person name="Yu X."/>
            <person name="Hao Y."/>
            <person name="Huang J."/>
            <person name="Zhao X.W."/>
            <person name="Ke S."/>
            <person name="Chen Y.Y."/>
            <person name="Wu W.L."/>
            <person name="Hsu J.L."/>
            <person name="Lin Y.F."/>
            <person name="Huang M.D."/>
            <person name="Li C.Y."/>
            <person name="Huang L."/>
            <person name="Wang Z.W."/>
            <person name="Zhao X."/>
            <person name="Zhong W.Y."/>
            <person name="Peng D.H."/>
            <person name="Ahmad S."/>
            <person name="Lan S."/>
            <person name="Zhang J.S."/>
            <person name="Tsai W.C."/>
            <person name="Van de Peer Y."/>
            <person name="Liu Z.J."/>
        </authorList>
    </citation>
    <scope>NUCLEOTIDE SEQUENCE</scope>
    <source>
        <strain evidence="6">SCP</strain>
    </source>
</reference>